<proteinExistence type="inferred from homology"/>
<evidence type="ECO:0000256" key="5">
    <source>
        <dbReference type="PROSITE-ProRule" id="PRU01248"/>
    </source>
</evidence>
<dbReference type="InterPro" id="IPR013762">
    <property type="entry name" value="Integrase-like_cat_sf"/>
</dbReference>
<evidence type="ECO:0000256" key="3">
    <source>
        <dbReference type="ARBA" id="ARBA00023125"/>
    </source>
</evidence>
<comment type="similarity">
    <text evidence="1">Belongs to the 'phage' integrase family.</text>
</comment>
<keyword evidence="2" id="KW-0229">DNA integration</keyword>
<sequence>MGRDGSGVRAVSQSTIEISFPYKGQRCRERVKLKPTPANLKRAERHRAAILDAIEKGTFDYAVTFPDSPRAKEFARIPGDVVTIKHYLSNWLVAKKNEISASTYNDYTKTINNILIPAFGHQVLTELRRKHIKAWARTLTCGNKRIANLLSPLRSALDDAVDDEIIDQNPLQGWSYSKKEEPKEDHVDPFNREEQDAILNAMKGQGKNLIQFAFWTGLRTSELVALRWGDIDWVKGFVRVRRAQTQAAKKDESTKTYAGRRDVKLLEPALEALAQQKSWTFLAGEHVFLNPRTNKPWAGDQPIRKTLWTPALKKAGVAYRNPYQTRHTYASMMLSSGEHPMWVAKQMGHADWTQIARTYGKWMPDADPECGNRAVEIFGDGQVMPLSTSKENNS</sequence>
<dbReference type="CDD" id="cd01189">
    <property type="entry name" value="INT_ICEBs1_C_like"/>
    <property type="match status" value="1"/>
</dbReference>
<dbReference type="RefSeq" id="WP_354010886.1">
    <property type="nucleotide sequence ID" value="NZ_JBEWTA010000001.1"/>
</dbReference>
<dbReference type="InterPro" id="IPR044068">
    <property type="entry name" value="CB"/>
</dbReference>
<evidence type="ECO:0000256" key="2">
    <source>
        <dbReference type="ARBA" id="ARBA00022908"/>
    </source>
</evidence>
<accession>A0ABV2SFK3</accession>
<evidence type="ECO:0000256" key="1">
    <source>
        <dbReference type="ARBA" id="ARBA00008857"/>
    </source>
</evidence>
<dbReference type="Pfam" id="PF14659">
    <property type="entry name" value="Phage_int_SAM_3"/>
    <property type="match status" value="1"/>
</dbReference>
<dbReference type="InterPro" id="IPR010998">
    <property type="entry name" value="Integrase_recombinase_N"/>
</dbReference>
<keyword evidence="3 5" id="KW-0238">DNA-binding</keyword>
<evidence type="ECO:0000313" key="9">
    <source>
        <dbReference type="Proteomes" id="UP001549366"/>
    </source>
</evidence>
<evidence type="ECO:0000259" key="7">
    <source>
        <dbReference type="PROSITE" id="PS51900"/>
    </source>
</evidence>
<feature type="domain" description="Core-binding (CB)" evidence="7">
    <location>
        <begin position="82"/>
        <end position="161"/>
    </location>
</feature>
<name>A0ABV2SFK3_9GAMM</name>
<dbReference type="Gene3D" id="1.10.150.130">
    <property type="match status" value="1"/>
</dbReference>
<protein>
    <submittedName>
        <fullName evidence="8">Integrase</fullName>
    </submittedName>
</protein>
<dbReference type="Pfam" id="PF00589">
    <property type="entry name" value="Phage_integrase"/>
    <property type="match status" value="1"/>
</dbReference>
<dbReference type="SUPFAM" id="SSF56349">
    <property type="entry name" value="DNA breaking-rejoining enzymes"/>
    <property type="match status" value="1"/>
</dbReference>
<dbReference type="InterPro" id="IPR022000">
    <property type="entry name" value="Min27-like_integrase_DNA_bind"/>
</dbReference>
<dbReference type="PANTHER" id="PTHR30629">
    <property type="entry name" value="PROPHAGE INTEGRASE"/>
    <property type="match status" value="1"/>
</dbReference>
<dbReference type="Gene3D" id="1.10.443.10">
    <property type="entry name" value="Intergrase catalytic core"/>
    <property type="match status" value="1"/>
</dbReference>
<dbReference type="PANTHER" id="PTHR30629:SF2">
    <property type="entry name" value="PROPHAGE INTEGRASE INTS-RELATED"/>
    <property type="match status" value="1"/>
</dbReference>
<dbReference type="InterPro" id="IPR002104">
    <property type="entry name" value="Integrase_catalytic"/>
</dbReference>
<gene>
    <name evidence="8" type="ORF">V5J35_001742</name>
</gene>
<dbReference type="Proteomes" id="UP001549366">
    <property type="component" value="Unassembled WGS sequence"/>
</dbReference>
<dbReference type="InterPro" id="IPR050808">
    <property type="entry name" value="Phage_Integrase"/>
</dbReference>
<evidence type="ECO:0000259" key="6">
    <source>
        <dbReference type="PROSITE" id="PS51898"/>
    </source>
</evidence>
<dbReference type="EMBL" id="JBEWTB010000002">
    <property type="protein sequence ID" value="MET4756550.1"/>
    <property type="molecule type" value="Genomic_DNA"/>
</dbReference>
<evidence type="ECO:0000313" key="8">
    <source>
        <dbReference type="EMBL" id="MET4756550.1"/>
    </source>
</evidence>
<dbReference type="PROSITE" id="PS51898">
    <property type="entry name" value="TYR_RECOMBINASE"/>
    <property type="match status" value="1"/>
</dbReference>
<keyword evidence="9" id="KW-1185">Reference proteome</keyword>
<dbReference type="InterPro" id="IPR011010">
    <property type="entry name" value="DNA_brk_join_enz"/>
</dbReference>
<keyword evidence="4" id="KW-0233">DNA recombination</keyword>
<feature type="domain" description="Tyr recombinase" evidence="6">
    <location>
        <begin position="185"/>
        <end position="372"/>
    </location>
</feature>
<dbReference type="Pfam" id="PF12167">
    <property type="entry name" value="Arm-DNA-bind_2"/>
    <property type="match status" value="1"/>
</dbReference>
<comment type="caution">
    <text evidence="8">The sequence shown here is derived from an EMBL/GenBank/DDBJ whole genome shotgun (WGS) entry which is preliminary data.</text>
</comment>
<reference evidence="8 9" key="1">
    <citation type="submission" date="2024-06" db="EMBL/GenBank/DDBJ databases">
        <title>Genomic Encyclopedia of Type Strains, Phase V (KMG-V): Genome sequencing to study the core and pangenomes of soil and plant-associated prokaryotes.</title>
        <authorList>
            <person name="Whitman W."/>
        </authorList>
    </citation>
    <scope>NUCLEOTIDE SEQUENCE [LARGE SCALE GENOMIC DNA]</scope>
    <source>
        <strain evidence="8 9">NE40</strain>
    </source>
</reference>
<organism evidence="8 9">
    <name type="scientific">Endozoicomonas lisbonensis</name>
    <dbReference type="NCBI Taxonomy" id="3120522"/>
    <lineage>
        <taxon>Bacteria</taxon>
        <taxon>Pseudomonadati</taxon>
        <taxon>Pseudomonadota</taxon>
        <taxon>Gammaproteobacteria</taxon>
        <taxon>Oceanospirillales</taxon>
        <taxon>Endozoicomonadaceae</taxon>
        <taxon>Endozoicomonas</taxon>
    </lineage>
</organism>
<evidence type="ECO:0000256" key="4">
    <source>
        <dbReference type="ARBA" id="ARBA00023172"/>
    </source>
</evidence>
<dbReference type="PROSITE" id="PS51900">
    <property type="entry name" value="CB"/>
    <property type="match status" value="1"/>
</dbReference>
<dbReference type="InterPro" id="IPR004107">
    <property type="entry name" value="Integrase_SAM-like_N"/>
</dbReference>